<name>A0A0D0URI7_9TREE</name>
<keyword evidence="4" id="KW-1185">Reference proteome</keyword>
<dbReference type="Proteomes" id="UP000053392">
    <property type="component" value="Unassembled WGS sequence"/>
</dbReference>
<dbReference type="GO" id="GO:0030897">
    <property type="term" value="C:HOPS complex"/>
    <property type="evidence" value="ECO:0007669"/>
    <property type="project" value="TreeGrafter"/>
</dbReference>
<evidence type="ECO:0000256" key="1">
    <source>
        <dbReference type="SAM" id="MobiDB-lite"/>
    </source>
</evidence>
<evidence type="ECO:0000313" key="4">
    <source>
        <dbReference type="Proteomes" id="UP000053392"/>
    </source>
</evidence>
<proteinExistence type="predicted"/>
<dbReference type="AlphaFoldDB" id="A0A0D0URI7"/>
<feature type="region of interest" description="Disordered" evidence="1">
    <location>
        <begin position="1"/>
        <end position="166"/>
    </location>
</feature>
<feature type="region of interest" description="Disordered" evidence="1">
    <location>
        <begin position="242"/>
        <end position="293"/>
    </location>
</feature>
<dbReference type="GO" id="GO:0006623">
    <property type="term" value="P:protein targeting to vacuole"/>
    <property type="evidence" value="ECO:0007669"/>
    <property type="project" value="InterPro"/>
</dbReference>
<dbReference type="PANTHER" id="PTHR12616">
    <property type="entry name" value="VACUOLAR PROTEIN SORTING VPS41"/>
    <property type="match status" value="1"/>
</dbReference>
<gene>
    <name evidence="3" type="ORF">I313_06175</name>
</gene>
<evidence type="ECO:0000259" key="2">
    <source>
        <dbReference type="Pfam" id="PF12816"/>
    </source>
</evidence>
<dbReference type="HOGENOM" id="CLU_000917_3_2_1"/>
<dbReference type="InterPro" id="IPR045111">
    <property type="entry name" value="Vps41/Vps8"/>
</dbReference>
<protein>
    <recommendedName>
        <fullName evidence="2">Vacuolar protein sorting-associated protein 8 central domain-containing protein</fullName>
    </recommendedName>
</protein>
<dbReference type="OrthoDB" id="289913at2759"/>
<sequence>MAQPLKIDFTHDSEELDEDLADIPSQVRRSLSSASSGNRTARQSRSSSSATVRNSSTGGLFGRIRGRGKENVYSDENEEEIEGEELADASSPTPAQGWRSHATDNQDIEAEAGPSDYHERKTATPPTPTSSNLPPSRWRQPSTQLFDPDTLEEGPSDYWGVGTPPVVPPYLHQSTPSTTTDSPVINEYDDDEYERRIRDVMTHGAQLPPGTYSPNLSVSESFPYHPSQIHRSRLHERVHLDRKADSGIGEEEFGQRKTLTDDVSEATPSVASATPSKLQEQSHMRSSSSATQQSVQYPQLLQLRAPSHFSQIEVAKSETMSTASAPLQPSNLHVQSPNIPRNKLLGPIGDTLSSMGSDKKSSVFWVLRNQMRDGDGGEQGGYIGCTAWLRSGEVSKGLDEGVAKKKVSEEVSDPVIAYSWGKTVRFVRVRVHEVGEDVSPDFVEGRKWEAGESVKSLDWYDSNLLTSQDFFSGLSVKHIMENVPESFTGSTKTNLQVGTLLHWNDRILSQVHRGDFLSAISVALSYYNGTATGNTINLPFEITLRKEMVGKRIKELMKASLEWAFSPDRMSDDTHYSADGRGVDLTDLFEGLAKSCIEACLDIGDTDFLFNDSYEHFSQVGIQGIFLHILEPFIFSGRLREVPPDIIKALISMHSEKGELDQAESIIWHVDPMSLDINQAITLCEAHGLWDAMIHVYTRAMKDYVAPIVKLIGVVRDIQHHRSSRSSLVRDERDGTEEMAPNAYKLYSYIETVLSGLSYPSGEALPEIEAHQAQTEVYTFIFQGRTVAWPQGGHDLVLTVDSNHSEPPYPYLSLLLHFDTEAFLHAMDIAFEDSYLNDPTGAINRQSIVNLMLDVMDPEYFHPGDITLLHIFVARNLPKYPQFLFIPPSTLHRILVSLASDPDQSTREDRQLAAEYLLSAYTPHDGEAMLSLFETAGFFRILSGAYRREGKWGKLISTLLKDPESDDEVFTALEEIIKTATPSAEVGQAVIDALPHLFDLGVRETAILLDKELSSIHPQAIQALSRAPHKQMAYLRCLLEPDPEETHNAPSRNVDLPSRHLYIELLAQHDPGHVVSFLDERGPSFFDLPQLVNQLDEARLYEAELWALDRQGKVKETFVTVGDVLRTKGGELGESLINDDVGSVHLALETIQGVAKMASSKGRAYSEFRTILMGMLDSYRAEGEMLNMTTKLVEADLGEVTAEFVEKSMRGWRAEGGQCEECGRKLENDQNWVVLGSGAALHKSCFQV</sequence>
<dbReference type="PANTHER" id="PTHR12616:SF8">
    <property type="entry name" value="VACUOLAR PROTEIN SORTING-ASSOCIATED PROTEIN 8 HOMOLOG"/>
    <property type="match status" value="1"/>
</dbReference>
<evidence type="ECO:0000313" key="3">
    <source>
        <dbReference type="EMBL" id="KIR37811.1"/>
    </source>
</evidence>
<feature type="compositionally biased region" description="Polar residues" evidence="1">
    <location>
        <begin position="266"/>
        <end position="293"/>
    </location>
</feature>
<feature type="compositionally biased region" description="Low complexity" evidence="1">
    <location>
        <begin position="25"/>
        <end position="57"/>
    </location>
</feature>
<dbReference type="Pfam" id="PF12816">
    <property type="entry name" value="TPR_Vps8"/>
    <property type="match status" value="1"/>
</dbReference>
<feature type="compositionally biased region" description="Acidic residues" evidence="1">
    <location>
        <begin position="73"/>
        <end position="87"/>
    </location>
</feature>
<dbReference type="InterPro" id="IPR025941">
    <property type="entry name" value="Vps8_central_dom"/>
</dbReference>
<dbReference type="GO" id="GO:0034058">
    <property type="term" value="P:endosomal vesicle fusion"/>
    <property type="evidence" value="ECO:0007669"/>
    <property type="project" value="TreeGrafter"/>
</dbReference>
<organism evidence="3 4">
    <name type="scientific">Cryptococcus deuterogattii Ram5</name>
    <dbReference type="NCBI Taxonomy" id="1296110"/>
    <lineage>
        <taxon>Eukaryota</taxon>
        <taxon>Fungi</taxon>
        <taxon>Dikarya</taxon>
        <taxon>Basidiomycota</taxon>
        <taxon>Agaricomycotina</taxon>
        <taxon>Tremellomycetes</taxon>
        <taxon>Tremellales</taxon>
        <taxon>Cryptococcaceae</taxon>
        <taxon>Cryptococcus</taxon>
        <taxon>Cryptococcus gattii species complex</taxon>
    </lineage>
</organism>
<reference evidence="3 4" key="1">
    <citation type="submission" date="2015-01" db="EMBL/GenBank/DDBJ databases">
        <title>The Genome Sequence of Cryptococcus gattii Ram5.</title>
        <authorList>
            <consortium name="The Broad Institute Genomics Platform"/>
            <person name="Cuomo C."/>
            <person name="Litvintseva A."/>
            <person name="Chen Y."/>
            <person name="Heitman J."/>
            <person name="Sun S."/>
            <person name="Springer D."/>
            <person name="Dromer F."/>
            <person name="Young S."/>
            <person name="Zeng Q."/>
            <person name="Gargeya S."/>
            <person name="Abouelleil A."/>
            <person name="Alvarado L."/>
            <person name="Chapman S.B."/>
            <person name="Gainer-Dewar J."/>
            <person name="Goldberg J."/>
            <person name="Griggs A."/>
            <person name="Gujja S."/>
            <person name="Hansen M."/>
            <person name="Howarth C."/>
            <person name="Imamovic A."/>
            <person name="Larimer J."/>
            <person name="Murphy C."/>
            <person name="Naylor J."/>
            <person name="Pearson M."/>
            <person name="Priest M."/>
            <person name="Roberts A."/>
            <person name="Saif S."/>
            <person name="Shea T."/>
            <person name="Sykes S."/>
            <person name="Wortman J."/>
            <person name="Nusbaum C."/>
            <person name="Birren B."/>
        </authorList>
    </citation>
    <scope>NUCLEOTIDE SEQUENCE [LARGE SCALE GENOMIC DNA]</scope>
    <source>
        <strain evidence="3 4">Ram5</strain>
    </source>
</reference>
<accession>A0A0D0URI7</accession>
<feature type="domain" description="Vacuolar protein sorting-associated protein 8 central" evidence="2">
    <location>
        <begin position="625"/>
        <end position="831"/>
    </location>
</feature>
<dbReference type="EMBL" id="KN847913">
    <property type="protein sequence ID" value="KIR37811.1"/>
    <property type="molecule type" value="Genomic_DNA"/>
</dbReference>
<dbReference type="GO" id="GO:0005770">
    <property type="term" value="C:late endosome"/>
    <property type="evidence" value="ECO:0007669"/>
    <property type="project" value="TreeGrafter"/>
</dbReference>